<keyword evidence="1" id="KW-0812">Transmembrane</keyword>
<evidence type="ECO:0000313" key="3">
    <source>
        <dbReference type="Proteomes" id="UP000095751"/>
    </source>
</evidence>
<dbReference type="Gene3D" id="1.10.3460.10">
    <property type="entry name" value="Chlorophyll a/b binding protein domain"/>
    <property type="match status" value="1"/>
</dbReference>
<dbReference type="EMBL" id="KV784353">
    <property type="protein sequence ID" value="OEU22381.1"/>
    <property type="molecule type" value="Genomic_DNA"/>
</dbReference>
<dbReference type="KEGG" id="fcy:FRACYDRAFT_273868"/>
<reference evidence="2 3" key="1">
    <citation type="submission" date="2016-09" db="EMBL/GenBank/DDBJ databases">
        <title>Extensive genetic diversity and differential bi-allelic expression allows diatom success in the polar Southern Ocean.</title>
        <authorList>
            <consortium name="DOE Joint Genome Institute"/>
            <person name="Mock T."/>
            <person name="Otillar R.P."/>
            <person name="Strauss J."/>
            <person name="Dupont C."/>
            <person name="Frickenhaus S."/>
            <person name="Maumus F."/>
            <person name="Mcmullan M."/>
            <person name="Sanges R."/>
            <person name="Schmutz J."/>
            <person name="Toseland A."/>
            <person name="Valas R."/>
            <person name="Veluchamy A."/>
            <person name="Ward B.J."/>
            <person name="Allen A."/>
            <person name="Barry K."/>
            <person name="Falciatore A."/>
            <person name="Ferrante M."/>
            <person name="Fortunato A.E."/>
            <person name="Gloeckner G."/>
            <person name="Gruber A."/>
            <person name="Hipkin R."/>
            <person name="Janech M."/>
            <person name="Kroth P."/>
            <person name="Leese F."/>
            <person name="Lindquist E."/>
            <person name="Lyon B.R."/>
            <person name="Martin J."/>
            <person name="Mayer C."/>
            <person name="Parker M."/>
            <person name="Quesneville H."/>
            <person name="Raymond J."/>
            <person name="Uhlig C."/>
            <person name="Valentin K.U."/>
            <person name="Worden A.Z."/>
            <person name="Armbrust E.V."/>
            <person name="Bowler C."/>
            <person name="Green B."/>
            <person name="Moulton V."/>
            <person name="Van Oosterhout C."/>
            <person name="Grigoriev I."/>
        </authorList>
    </citation>
    <scope>NUCLEOTIDE SEQUENCE [LARGE SCALE GENOMIC DNA]</scope>
    <source>
        <strain evidence="2 3">CCMP1102</strain>
    </source>
</reference>
<feature type="transmembrane region" description="Helical" evidence="1">
    <location>
        <begin position="114"/>
        <end position="136"/>
    </location>
</feature>
<keyword evidence="1" id="KW-0472">Membrane</keyword>
<proteinExistence type="predicted"/>
<evidence type="ECO:0000313" key="2">
    <source>
        <dbReference type="EMBL" id="OEU22381.1"/>
    </source>
</evidence>
<sequence>MMTIQNLSKRILLAAIAVIVLVSTSTTAFAPPASSRISQRSTSFSTTTTTDIASSTTRLSERKWNFNEGQSPWGMKKNAETWNGRVAQMAFIWIFLQELITGKGVFKGLDEGDWFFTANAAIFGVIVVGFTGFLALKGDDDYTKE</sequence>
<evidence type="ECO:0000256" key="1">
    <source>
        <dbReference type="SAM" id="Phobius"/>
    </source>
</evidence>
<dbReference type="SUPFAM" id="SSF103511">
    <property type="entry name" value="Chlorophyll a-b binding protein"/>
    <property type="match status" value="1"/>
</dbReference>
<dbReference type="AlphaFoldDB" id="A0A1E7FW46"/>
<protein>
    <submittedName>
        <fullName evidence="2">Uncharacterized protein</fullName>
    </submittedName>
</protein>
<name>A0A1E7FW46_9STRA</name>
<dbReference type="OrthoDB" id="40241at2759"/>
<accession>A0A1E7FW46</accession>
<dbReference type="InParanoid" id="A0A1E7FW46"/>
<gene>
    <name evidence="2" type="ORF">FRACYDRAFT_273868</name>
</gene>
<organism evidence="2 3">
    <name type="scientific">Fragilariopsis cylindrus CCMP1102</name>
    <dbReference type="NCBI Taxonomy" id="635003"/>
    <lineage>
        <taxon>Eukaryota</taxon>
        <taxon>Sar</taxon>
        <taxon>Stramenopiles</taxon>
        <taxon>Ochrophyta</taxon>
        <taxon>Bacillariophyta</taxon>
        <taxon>Bacillariophyceae</taxon>
        <taxon>Bacillariophycidae</taxon>
        <taxon>Bacillariales</taxon>
        <taxon>Bacillariaceae</taxon>
        <taxon>Fragilariopsis</taxon>
    </lineage>
</organism>
<keyword evidence="3" id="KW-1185">Reference proteome</keyword>
<keyword evidence="1" id="KW-1133">Transmembrane helix</keyword>
<dbReference type="Proteomes" id="UP000095751">
    <property type="component" value="Unassembled WGS sequence"/>
</dbReference>